<proteinExistence type="predicted"/>
<dbReference type="EMBL" id="CP146022">
    <property type="protein sequence ID" value="WWQ68585.1"/>
    <property type="molecule type" value="Genomic_DNA"/>
</dbReference>
<keyword evidence="1" id="KW-0482">Metalloprotease</keyword>
<accession>A0ACD5AMX5</accession>
<keyword evidence="1" id="KW-0645">Protease</keyword>
<organism evidence="1 2">
    <name type="scientific">Streptomyces citrinus</name>
    <dbReference type="NCBI Taxonomy" id="3118173"/>
    <lineage>
        <taxon>Bacteria</taxon>
        <taxon>Bacillati</taxon>
        <taxon>Actinomycetota</taxon>
        <taxon>Actinomycetes</taxon>
        <taxon>Kitasatosporales</taxon>
        <taxon>Streptomycetaceae</taxon>
        <taxon>Streptomyces</taxon>
    </lineage>
</organism>
<name>A0ACD5AMX5_9ACTN</name>
<protein>
    <submittedName>
        <fullName evidence="1">M48 family metalloprotease</fullName>
        <ecNumber evidence="1">3.4.24.-</ecNumber>
    </submittedName>
</protein>
<sequence>MTHAVEETVQPCPQCGDTIRSDARFTTWCTGCDWNVDPAAPDPHTGRVERARRTLARRHGERLLGELTAGGASSTREARPVAARRDTASVAALALALAVHAVTLAFAAVGAWMLVTGWGHTWRLIGAVVLLAVAWTLRPRFRKLPDDRPVLYRESAPALFALVDEVAAVAGTRGVDAVVLDLQVNASVTTYGIRGRRLLNLGIPLWEMLGPRERVALLGHELGHFGNGDTRHGVIVAQALRSLDTWRYFVAAAPRPTPLEAVLNLLRLPPRMLVTGVMLLLDGLTLRAAQRAEYLADTMAARAASTDAAVRLMDLLLVAASAEGMLRREANARQVTSHALDADGLWGRLAAHTRSVPEREYERLRRVGVRRGHSVDSTHPPTHLRRSLLTAGEPLAAAVRVDTARDEAVSGELSAARARLARELLRDGVGS</sequence>
<keyword evidence="1" id="KW-0378">Hydrolase</keyword>
<evidence type="ECO:0000313" key="1">
    <source>
        <dbReference type="EMBL" id="WWQ68585.1"/>
    </source>
</evidence>
<evidence type="ECO:0000313" key="2">
    <source>
        <dbReference type="Proteomes" id="UP001432251"/>
    </source>
</evidence>
<dbReference type="Proteomes" id="UP001432251">
    <property type="component" value="Chromosome"/>
</dbReference>
<dbReference type="EC" id="3.4.24.-" evidence="1"/>
<keyword evidence="2" id="KW-1185">Reference proteome</keyword>
<reference evidence="1" key="1">
    <citation type="journal article" date="2025" name="Int. J. Syst. Evol. Microbiol.">
        <title>Streptomyces citrinus sp. nov., with yellow diffusible pigment.</title>
        <authorList>
            <person name="He Y."/>
            <person name="Yang E."/>
            <person name="Xu J."/>
            <person name="Sun Y."/>
            <person name="Sun L."/>
        </authorList>
    </citation>
    <scope>NUCLEOTIDE SEQUENCE</scope>
    <source>
        <strain evidence="1">Q6</strain>
    </source>
</reference>
<gene>
    <name evidence="1" type="ORF">V2W30_38145</name>
</gene>